<accession>A0A6A4HC37</accession>
<protein>
    <submittedName>
        <fullName evidence="1">Uncharacterized protein</fullName>
    </submittedName>
</protein>
<evidence type="ECO:0000313" key="2">
    <source>
        <dbReference type="Proteomes" id="UP000799118"/>
    </source>
</evidence>
<reference evidence="1" key="1">
    <citation type="journal article" date="2019" name="Environ. Microbiol.">
        <title>Fungal ecological strategies reflected in gene transcription - a case study of two litter decomposers.</title>
        <authorList>
            <person name="Barbi F."/>
            <person name="Kohler A."/>
            <person name="Barry K."/>
            <person name="Baskaran P."/>
            <person name="Daum C."/>
            <person name="Fauchery L."/>
            <person name="Ihrmark K."/>
            <person name="Kuo A."/>
            <person name="LaButti K."/>
            <person name="Lipzen A."/>
            <person name="Morin E."/>
            <person name="Grigoriev I.V."/>
            <person name="Henrissat B."/>
            <person name="Lindahl B."/>
            <person name="Martin F."/>
        </authorList>
    </citation>
    <scope>NUCLEOTIDE SEQUENCE</scope>
    <source>
        <strain evidence="1">JB14</strain>
    </source>
</reference>
<name>A0A6A4HC37_9AGAR</name>
<dbReference type="Proteomes" id="UP000799118">
    <property type="component" value="Unassembled WGS sequence"/>
</dbReference>
<dbReference type="AlphaFoldDB" id="A0A6A4HC37"/>
<dbReference type="OrthoDB" id="3131600at2759"/>
<evidence type="ECO:0000313" key="1">
    <source>
        <dbReference type="EMBL" id="KAE9394807.1"/>
    </source>
</evidence>
<sequence>MLAELLNRVYRHVDLGPGGTIVLEREGHPVGLDTAFRYCIVPMHHSVVGIIGSACVDPSECLSSPAVGQHYSSTLLGTRHFTAYRHSHPLDYIWNNQNFAQPGPIYVVTRSTHISFFPSLTITQEFTLHVSSNAWKRCKDITEAFNYYSCTYNETSRGLLGVQVLPATVTLANPLIDKAHPLNQDDVVLVMHHNGRVTIEREPADGNPFYPLEDLPAYSYWEALVRAVEKEAASAPTPFAPSPGPIIISDIDSNSDGEYDFAGDLSSLSQTEYAQIEVIEQAWTASQQAEYNEEQAIEQALTASLTQQ</sequence>
<dbReference type="EMBL" id="ML769543">
    <property type="protein sequence ID" value="KAE9394807.1"/>
    <property type="molecule type" value="Genomic_DNA"/>
</dbReference>
<keyword evidence="2" id="KW-1185">Reference proteome</keyword>
<organism evidence="1 2">
    <name type="scientific">Gymnopus androsaceus JB14</name>
    <dbReference type="NCBI Taxonomy" id="1447944"/>
    <lineage>
        <taxon>Eukaryota</taxon>
        <taxon>Fungi</taxon>
        <taxon>Dikarya</taxon>
        <taxon>Basidiomycota</taxon>
        <taxon>Agaricomycotina</taxon>
        <taxon>Agaricomycetes</taxon>
        <taxon>Agaricomycetidae</taxon>
        <taxon>Agaricales</taxon>
        <taxon>Marasmiineae</taxon>
        <taxon>Omphalotaceae</taxon>
        <taxon>Gymnopus</taxon>
    </lineage>
</organism>
<gene>
    <name evidence="1" type="ORF">BT96DRAFT_998223</name>
</gene>
<proteinExistence type="predicted"/>